<dbReference type="Pfam" id="PF13899">
    <property type="entry name" value="Thioredoxin_7"/>
    <property type="match status" value="1"/>
</dbReference>
<feature type="transmembrane region" description="Helical" evidence="7">
    <location>
        <begin position="362"/>
        <end position="382"/>
    </location>
</feature>
<dbReference type="Gene3D" id="3.40.30.10">
    <property type="entry name" value="Glutaredoxin"/>
    <property type="match status" value="1"/>
</dbReference>
<comment type="caution">
    <text evidence="9">The sequence shown here is derived from an EMBL/GenBank/DDBJ whole genome shotgun (WGS) entry which is preliminary data.</text>
</comment>
<dbReference type="SUPFAM" id="SSF52833">
    <property type="entry name" value="Thioredoxin-like"/>
    <property type="match status" value="1"/>
</dbReference>
<dbReference type="Proteomes" id="UP000809349">
    <property type="component" value="Unassembled WGS sequence"/>
</dbReference>
<feature type="transmembrane region" description="Helical" evidence="7">
    <location>
        <begin position="569"/>
        <end position="590"/>
    </location>
</feature>
<dbReference type="InterPro" id="IPR035671">
    <property type="entry name" value="DsbD_gamma"/>
</dbReference>
<reference evidence="9 10" key="1">
    <citation type="submission" date="2021-01" db="EMBL/GenBank/DDBJ databases">
        <authorList>
            <person name="Ruan W."/>
            <person name="Khan S.A."/>
            <person name="Jeon C.O."/>
        </authorList>
    </citation>
    <scope>NUCLEOTIDE SEQUENCE [LARGE SCALE GENOMIC DNA]</scope>
    <source>
        <strain evidence="9 10">R798</strain>
    </source>
</reference>
<dbReference type="PANTHER" id="PTHR32234:SF3">
    <property type="entry name" value="SUPPRESSION OF COPPER SENSITIVITY PROTEIN"/>
    <property type="match status" value="1"/>
</dbReference>
<dbReference type="CDD" id="cd02953">
    <property type="entry name" value="DsbDgamma"/>
    <property type="match status" value="1"/>
</dbReference>
<feature type="domain" description="Thioredoxin" evidence="8">
    <location>
        <begin position="590"/>
        <end position="720"/>
    </location>
</feature>
<keyword evidence="10" id="KW-1185">Reference proteome</keyword>
<dbReference type="InterPro" id="IPR028250">
    <property type="entry name" value="DsbDN"/>
</dbReference>
<feature type="transmembrane region" description="Helical" evidence="7">
    <location>
        <begin position="515"/>
        <end position="532"/>
    </location>
</feature>
<evidence type="ECO:0000256" key="5">
    <source>
        <dbReference type="ARBA" id="ARBA00022989"/>
    </source>
</evidence>
<feature type="transmembrane region" description="Helical" evidence="7">
    <location>
        <begin position="538"/>
        <end position="557"/>
    </location>
</feature>
<dbReference type="InterPro" id="IPR036249">
    <property type="entry name" value="Thioredoxin-like_sf"/>
</dbReference>
<sequence length="720" mass="75388">MLLDSVRWFAAAALVAGHFGAAAQLPSDRARTEQVEVRLISDAASVAPGQTVYLGLEQKIIPNWHTYWKNPGDSGTSTSIEWQLPAGVTAGDILWPAPGRFDIGPITNYGYADHVVLLTKLTVPASQAIGSQIPIEAKASWLVCEESCIPQDATLKITLAVAAAASGNGEQAQIIGAALKKIPQAVSWQAAYQRENGKLQAKLAMPSDIAGQSAADFVGQHTLRFYPADWGTVAHNAPQAFQLDGRQLTIALAPGETPPAPGAPVRGVLVAEEKTAPGGHGVIVHAVELGASAAAPKPKNAAVLAPVASEPNITVWRALLLAFIGGIVLNLMPCVFPVLSIKALGLLKHSDLSSAQKRAQGLAYTAGVLASFSLLALALIVIKNLGAQVGWGFQFQSPYFVLGVAYLIFVVGLSLSGVFALGGPANLGSSLAGRSGYSGSFFTGVLATIVATPCTAPFMGAALGFALTQPSLVLWLVFLALGLGLALPYLLVSAWPALHRILPKPGLWMERLKQALAFPMYGAAVWLVWVLAQQAGVNAVPLALGGMIMLALIAWIFDSTRTTSGGARVAANGVLLAATLATVGLSFQAVRVLAATPAQLAQAGAGENWEAYSPPRLAELREQGKPVFINLTAAWCITCLVNEKVALSQPEFKALLQEEGITYMKGDWTNQDAQISALLKQYGRSGVPLYLFYPSGTGSEAAVLPQILTPDIVSSALLSK</sequence>
<comment type="subcellular location">
    <subcellularLocation>
        <location evidence="1">Cell membrane</location>
        <topology evidence="1">Multi-pass membrane protein</topology>
    </subcellularLocation>
</comment>
<evidence type="ECO:0000256" key="1">
    <source>
        <dbReference type="ARBA" id="ARBA00004651"/>
    </source>
</evidence>
<feature type="transmembrane region" description="Helical" evidence="7">
    <location>
        <begin position="402"/>
        <end position="421"/>
    </location>
</feature>
<evidence type="ECO:0000256" key="6">
    <source>
        <dbReference type="ARBA" id="ARBA00023136"/>
    </source>
</evidence>
<dbReference type="InterPro" id="IPR013766">
    <property type="entry name" value="Thioredoxin_domain"/>
</dbReference>
<dbReference type="EMBL" id="JAFBIL020000004">
    <property type="protein sequence ID" value="MBZ2207967.1"/>
    <property type="molecule type" value="Genomic_DNA"/>
</dbReference>
<feature type="transmembrane region" description="Helical" evidence="7">
    <location>
        <begin position="315"/>
        <end position="341"/>
    </location>
</feature>
<evidence type="ECO:0000256" key="3">
    <source>
        <dbReference type="ARBA" id="ARBA00022692"/>
    </source>
</evidence>
<dbReference type="Pfam" id="PF11412">
    <property type="entry name" value="DsbD_N"/>
    <property type="match status" value="1"/>
</dbReference>
<evidence type="ECO:0000256" key="7">
    <source>
        <dbReference type="SAM" id="Phobius"/>
    </source>
</evidence>
<feature type="transmembrane region" description="Helical" evidence="7">
    <location>
        <begin position="441"/>
        <end position="466"/>
    </location>
</feature>
<feature type="transmembrane region" description="Helical" evidence="7">
    <location>
        <begin position="472"/>
        <end position="495"/>
    </location>
</feature>
<protein>
    <submittedName>
        <fullName evidence="9">Thioredoxin family protein</fullName>
    </submittedName>
</protein>
<organism evidence="9 10">
    <name type="scientific">Massilia soli</name>
    <dbReference type="NCBI Taxonomy" id="2792854"/>
    <lineage>
        <taxon>Bacteria</taxon>
        <taxon>Pseudomonadati</taxon>
        <taxon>Pseudomonadota</taxon>
        <taxon>Betaproteobacteria</taxon>
        <taxon>Burkholderiales</taxon>
        <taxon>Oxalobacteraceae</taxon>
        <taxon>Telluria group</taxon>
        <taxon>Massilia</taxon>
    </lineage>
</organism>
<gene>
    <name evidence="9" type="ORF">I4X03_011915</name>
</gene>
<reference evidence="9 10" key="2">
    <citation type="submission" date="2021-08" db="EMBL/GenBank/DDBJ databases">
        <title>Massilia sp. R798.</title>
        <authorList>
            <person name="Baek J.H."/>
            <person name="Jung H.S."/>
            <person name="Kim K.R."/>
            <person name="Jeon C.O."/>
        </authorList>
    </citation>
    <scope>NUCLEOTIDE SEQUENCE [LARGE SCALE GENOMIC DNA]</scope>
    <source>
        <strain evidence="9 10">R798</strain>
    </source>
</reference>
<accession>A0ABS7SP67</accession>
<dbReference type="PROSITE" id="PS51352">
    <property type="entry name" value="THIOREDOXIN_2"/>
    <property type="match status" value="1"/>
</dbReference>
<evidence type="ECO:0000259" key="8">
    <source>
        <dbReference type="PROSITE" id="PS51352"/>
    </source>
</evidence>
<dbReference type="Pfam" id="PF02683">
    <property type="entry name" value="DsbD_TM"/>
    <property type="match status" value="1"/>
</dbReference>
<keyword evidence="5 7" id="KW-1133">Transmembrane helix</keyword>
<keyword evidence="4" id="KW-0201">Cytochrome c-type biogenesis</keyword>
<evidence type="ECO:0000256" key="4">
    <source>
        <dbReference type="ARBA" id="ARBA00022748"/>
    </source>
</evidence>
<keyword evidence="2" id="KW-1003">Cell membrane</keyword>
<keyword evidence="6 7" id="KW-0472">Membrane</keyword>
<keyword evidence="3 7" id="KW-0812">Transmembrane</keyword>
<evidence type="ECO:0000256" key="2">
    <source>
        <dbReference type="ARBA" id="ARBA00022475"/>
    </source>
</evidence>
<dbReference type="PANTHER" id="PTHR32234">
    <property type="entry name" value="THIOL:DISULFIDE INTERCHANGE PROTEIN DSBD"/>
    <property type="match status" value="1"/>
</dbReference>
<dbReference type="RefSeq" id="WP_223468447.1">
    <property type="nucleotide sequence ID" value="NZ_JAFBIL020000004.1"/>
</dbReference>
<evidence type="ECO:0000313" key="9">
    <source>
        <dbReference type="EMBL" id="MBZ2207967.1"/>
    </source>
</evidence>
<name>A0ABS7SP67_9BURK</name>
<evidence type="ECO:0000313" key="10">
    <source>
        <dbReference type="Proteomes" id="UP000809349"/>
    </source>
</evidence>
<proteinExistence type="predicted"/>
<dbReference type="InterPro" id="IPR003834">
    <property type="entry name" value="Cyt_c_assmbl_TM_dom"/>
</dbReference>